<dbReference type="InterPro" id="IPR017451">
    <property type="entry name" value="F-box-assoc_interact_dom"/>
</dbReference>
<dbReference type="Pfam" id="PF00646">
    <property type="entry name" value="F-box"/>
    <property type="match status" value="1"/>
</dbReference>
<feature type="domain" description="F-box" evidence="1">
    <location>
        <begin position="1"/>
        <end position="46"/>
    </location>
</feature>
<dbReference type="AlphaFoldDB" id="A0A830CK19"/>
<dbReference type="PANTHER" id="PTHR31672">
    <property type="entry name" value="BNACNNG10540D PROTEIN"/>
    <property type="match status" value="1"/>
</dbReference>
<dbReference type="CDD" id="cd22157">
    <property type="entry name" value="F-box_AtFBW1-like"/>
    <property type="match status" value="1"/>
</dbReference>
<dbReference type="PROSITE" id="PS50181">
    <property type="entry name" value="FBOX"/>
    <property type="match status" value="1"/>
</dbReference>
<dbReference type="PANTHER" id="PTHR31672:SF13">
    <property type="entry name" value="F-BOX PROTEIN CPR30-LIKE"/>
    <property type="match status" value="1"/>
</dbReference>
<comment type="caution">
    <text evidence="2">The sequence shown here is derived from an EMBL/GenBank/DDBJ whole genome shotgun (WGS) entry which is preliminary data.</text>
</comment>
<proteinExistence type="predicted"/>
<name>A0A830CK19_9LAMI</name>
<dbReference type="NCBIfam" id="TIGR01640">
    <property type="entry name" value="F_box_assoc_1"/>
    <property type="match status" value="1"/>
</dbReference>
<dbReference type="EMBL" id="BMAC01000388">
    <property type="protein sequence ID" value="GFP95435.1"/>
    <property type="molecule type" value="Genomic_DNA"/>
</dbReference>
<dbReference type="OrthoDB" id="910659at2759"/>
<gene>
    <name evidence="2" type="ORF">PHJA_001687800</name>
</gene>
<protein>
    <submittedName>
        <fullName evidence="2">F-box protein cpr30</fullName>
    </submittedName>
</protein>
<sequence>MATCALPENIVLCILTRLPVKSIARFKSVCKPWRHLFSTPEFLKSHQSQFSSDPKNQSLIVHRVYKNSSDTSFFNIESNAMNPSAIDYRNGDIVGCCNGLVCVNYGKVIVLLNPATMMFSRIAPSSLEGCGPLYTYERVSLGFGYDAEGNDFKVVRFFRLKENQKHESIAYEGVEVYSGNSGSWTTIGPGFWFRVLTGTSPLIVNGNPYWLAEVDQCLGDYLVCFDVRELVFRTVPISSFDLDLVDPLFVEWRGSLGVLVSTIDDDRWRGVKSLDVWVFDDGEQIWRKNRTFVGPCKLNVDLFLACSKNGRVVGKCPDGKLFMFDTETGFANVLFNGARQPKCVEVYPYAESLAYIKGMKPVGVATLGVVLTLMARDKCLFYGTWCLYFMAYVKGTAKMEERNKTRKMIDDGASK</sequence>
<reference evidence="2" key="1">
    <citation type="submission" date="2020-07" db="EMBL/GenBank/DDBJ databases">
        <title>Ethylene signaling mediates host invasion by parasitic plants.</title>
        <authorList>
            <person name="Yoshida S."/>
        </authorList>
    </citation>
    <scope>NUCLEOTIDE SEQUENCE</scope>
    <source>
        <strain evidence="2">Okayama</strain>
    </source>
</reference>
<dbReference type="SUPFAM" id="SSF81383">
    <property type="entry name" value="F-box domain"/>
    <property type="match status" value="1"/>
</dbReference>
<dbReference type="InterPro" id="IPR001810">
    <property type="entry name" value="F-box_dom"/>
</dbReference>
<dbReference type="Pfam" id="PF08268">
    <property type="entry name" value="FBA_3"/>
    <property type="match status" value="1"/>
</dbReference>
<evidence type="ECO:0000313" key="3">
    <source>
        <dbReference type="Proteomes" id="UP000653305"/>
    </source>
</evidence>
<keyword evidence="3" id="KW-1185">Reference proteome</keyword>
<evidence type="ECO:0000259" key="1">
    <source>
        <dbReference type="PROSITE" id="PS50181"/>
    </source>
</evidence>
<dbReference type="InterPro" id="IPR050796">
    <property type="entry name" value="SCF_F-box_component"/>
</dbReference>
<organism evidence="2 3">
    <name type="scientific">Phtheirospermum japonicum</name>
    <dbReference type="NCBI Taxonomy" id="374723"/>
    <lineage>
        <taxon>Eukaryota</taxon>
        <taxon>Viridiplantae</taxon>
        <taxon>Streptophyta</taxon>
        <taxon>Embryophyta</taxon>
        <taxon>Tracheophyta</taxon>
        <taxon>Spermatophyta</taxon>
        <taxon>Magnoliopsida</taxon>
        <taxon>eudicotyledons</taxon>
        <taxon>Gunneridae</taxon>
        <taxon>Pentapetalae</taxon>
        <taxon>asterids</taxon>
        <taxon>lamiids</taxon>
        <taxon>Lamiales</taxon>
        <taxon>Orobanchaceae</taxon>
        <taxon>Orobanchaceae incertae sedis</taxon>
        <taxon>Phtheirospermum</taxon>
    </lineage>
</organism>
<evidence type="ECO:0000313" key="2">
    <source>
        <dbReference type="EMBL" id="GFP95435.1"/>
    </source>
</evidence>
<dbReference type="InterPro" id="IPR036047">
    <property type="entry name" value="F-box-like_dom_sf"/>
</dbReference>
<dbReference type="InterPro" id="IPR013187">
    <property type="entry name" value="F-box-assoc_dom_typ3"/>
</dbReference>
<accession>A0A830CK19</accession>
<dbReference type="Proteomes" id="UP000653305">
    <property type="component" value="Unassembled WGS sequence"/>
</dbReference>
<dbReference type="Gene3D" id="1.20.1280.50">
    <property type="match status" value="1"/>
</dbReference>
<dbReference type="SMART" id="SM00256">
    <property type="entry name" value="FBOX"/>
    <property type="match status" value="1"/>
</dbReference>